<reference evidence="3" key="1">
    <citation type="journal article" date="2019" name="Int. J. Syst. Evol. Microbiol.">
        <title>Halobacteriovorax valvorus sp. nov., a novel prokaryotic predator isolated from coastal seawater of China.</title>
        <authorList>
            <person name="Chen M.-X."/>
        </authorList>
    </citation>
    <scope>NUCLEOTIDE SEQUENCE [LARGE SCALE GENOMIC DNA]</scope>
    <source>
        <strain evidence="3">BL9</strain>
    </source>
</reference>
<dbReference type="InterPro" id="IPR036761">
    <property type="entry name" value="TTHA0802/YceI-like_sf"/>
</dbReference>
<evidence type="ECO:0000313" key="2">
    <source>
        <dbReference type="EMBL" id="RZF22353.1"/>
    </source>
</evidence>
<dbReference type="RefSeq" id="WP_114705298.1">
    <property type="nucleotide sequence ID" value="NZ_QDKL01000001.1"/>
</dbReference>
<evidence type="ECO:0000259" key="1">
    <source>
        <dbReference type="SMART" id="SM00867"/>
    </source>
</evidence>
<gene>
    <name evidence="2" type="ORF">DAY19_00875</name>
</gene>
<comment type="caution">
    <text evidence="2">The sequence shown here is derived from an EMBL/GenBank/DDBJ whole genome shotgun (WGS) entry which is preliminary data.</text>
</comment>
<proteinExistence type="predicted"/>
<protein>
    <submittedName>
        <fullName evidence="2">YceI family protein</fullName>
    </submittedName>
</protein>
<keyword evidence="3" id="KW-1185">Reference proteome</keyword>
<dbReference type="Gene3D" id="2.40.128.110">
    <property type="entry name" value="Lipid/polyisoprenoid-binding, YceI-like"/>
    <property type="match status" value="1"/>
</dbReference>
<dbReference type="SMART" id="SM00867">
    <property type="entry name" value="YceI"/>
    <property type="match status" value="1"/>
</dbReference>
<dbReference type="Pfam" id="PF04264">
    <property type="entry name" value="YceI"/>
    <property type="match status" value="1"/>
</dbReference>
<organism evidence="2 3">
    <name type="scientific">Halobacteriovorax vibrionivorans</name>
    <dbReference type="NCBI Taxonomy" id="2152716"/>
    <lineage>
        <taxon>Bacteria</taxon>
        <taxon>Pseudomonadati</taxon>
        <taxon>Bdellovibrionota</taxon>
        <taxon>Bacteriovoracia</taxon>
        <taxon>Bacteriovoracales</taxon>
        <taxon>Halobacteriovoraceae</taxon>
        <taxon>Halobacteriovorax</taxon>
    </lineage>
</organism>
<dbReference type="PANTHER" id="PTHR34406:SF1">
    <property type="entry name" value="PROTEIN YCEI"/>
    <property type="match status" value="1"/>
</dbReference>
<sequence>MKFLIIGFCIILSILAFAGDINTKKSFIKWHATKVGGEHWGHIKFKDGNIQTNDKGEPIKASFTVDMSTIDVRDLEGEWKEKLENHLRTGDFFEISKYPTATMETSNIKKIGDNKYRVKGNFKIKNKIQPITFDMTYNGKLASGSFSFDRTKFGIMYRSTLLGTLGDKVIHDKVDLEFKVQ</sequence>
<dbReference type="InterPro" id="IPR007372">
    <property type="entry name" value="Lipid/polyisoprenoid-bd_YceI"/>
</dbReference>
<evidence type="ECO:0000313" key="3">
    <source>
        <dbReference type="Proteomes" id="UP000443582"/>
    </source>
</evidence>
<feature type="domain" description="Lipid/polyisoprenoid-binding YceI-like" evidence="1">
    <location>
        <begin position="18"/>
        <end position="181"/>
    </location>
</feature>
<dbReference type="SUPFAM" id="SSF101874">
    <property type="entry name" value="YceI-like"/>
    <property type="match status" value="1"/>
</dbReference>
<dbReference type="EMBL" id="QDKL01000001">
    <property type="protein sequence ID" value="RZF22353.1"/>
    <property type="molecule type" value="Genomic_DNA"/>
</dbReference>
<dbReference type="Proteomes" id="UP000443582">
    <property type="component" value="Unassembled WGS sequence"/>
</dbReference>
<dbReference type="PANTHER" id="PTHR34406">
    <property type="entry name" value="PROTEIN YCEI"/>
    <property type="match status" value="1"/>
</dbReference>
<accession>A0ABY0IJS0</accession>
<name>A0ABY0IJS0_9BACT</name>